<keyword evidence="2" id="KW-0675">Receptor</keyword>
<dbReference type="Gene3D" id="3.40.190.10">
    <property type="entry name" value="Periplasmic binding protein-like II"/>
    <property type="match status" value="1"/>
</dbReference>
<comment type="similarity">
    <text evidence="1">Belongs to the UPF0065 (bug) family.</text>
</comment>
<dbReference type="InterPro" id="IPR042100">
    <property type="entry name" value="Bug_dom1"/>
</dbReference>
<gene>
    <name evidence="2" type="ORF">HNP33_002613</name>
</gene>
<dbReference type="Gene3D" id="3.40.190.150">
    <property type="entry name" value="Bordetella uptake gene, domain 1"/>
    <property type="match status" value="1"/>
</dbReference>
<comment type="caution">
    <text evidence="2">The sequence shown here is derived from an EMBL/GenBank/DDBJ whole genome shotgun (WGS) entry which is preliminary data.</text>
</comment>
<reference evidence="2 3" key="1">
    <citation type="submission" date="2020-08" db="EMBL/GenBank/DDBJ databases">
        <title>Functional genomics of gut bacteria from endangered species of beetles.</title>
        <authorList>
            <person name="Carlos-Shanley C."/>
        </authorList>
    </citation>
    <scope>NUCLEOTIDE SEQUENCE [LARGE SCALE GENOMIC DNA]</scope>
    <source>
        <strain evidence="2 3">S00124</strain>
    </source>
</reference>
<dbReference type="RefSeq" id="WP_184709062.1">
    <property type="nucleotide sequence ID" value="NZ_JACHKZ010000015.1"/>
</dbReference>
<dbReference type="Pfam" id="PF03401">
    <property type="entry name" value="TctC"/>
    <property type="match status" value="1"/>
</dbReference>
<dbReference type="PANTHER" id="PTHR42928:SF5">
    <property type="entry name" value="BLR1237 PROTEIN"/>
    <property type="match status" value="1"/>
</dbReference>
<organism evidence="2 3">
    <name type="scientific">Comamonas odontotermitis</name>
    <dbReference type="NCBI Taxonomy" id="379895"/>
    <lineage>
        <taxon>Bacteria</taxon>
        <taxon>Pseudomonadati</taxon>
        <taxon>Pseudomonadota</taxon>
        <taxon>Betaproteobacteria</taxon>
        <taxon>Burkholderiales</taxon>
        <taxon>Comamonadaceae</taxon>
        <taxon>Comamonas</taxon>
    </lineage>
</organism>
<evidence type="ECO:0000256" key="1">
    <source>
        <dbReference type="ARBA" id="ARBA00006987"/>
    </source>
</evidence>
<dbReference type="Proteomes" id="UP000562492">
    <property type="component" value="Unassembled WGS sequence"/>
</dbReference>
<evidence type="ECO:0000313" key="3">
    <source>
        <dbReference type="Proteomes" id="UP000562492"/>
    </source>
</evidence>
<dbReference type="PANTHER" id="PTHR42928">
    <property type="entry name" value="TRICARBOXYLATE-BINDING PROTEIN"/>
    <property type="match status" value="1"/>
</dbReference>
<sequence>METVTQCLEAPMKRLYLFIALLWLGMAPGLARAAPPSYQDLYANPARTMPMQPTWQLQPVQTQAPPWDDIFAFTIGIAPNLIERLRWLSLNPNRYSELAPALFDAFDGRTLSLSPSARSFCEGRWQVVRLEYISLNTEYQPSLKVWLVEQRPGGGLRTTTAVGRMDAQGQWAVPPVSCDGKTTMSIESSTALSYLMPEESRPMPSELQVDTVYAQHGLRDAQGQWRTPAPPRDIATAQWMDYLLQIVTPGSTGSGLIDARGKVVIPFIFGNLPDATAQRRIRLCTSVGLNRQRNASTPRACRWQRLRGSQGGAALRPVKDTSTSRWGYQNAQGQWVIAPQFHEARPFRHGYAVVAGAFPEDWRPPGWQDSQPIIRQFYRMGRFWVAEALVRNASTDGRWVIRDGLLNDAGQWLVPVRQPALHITVPFAQGGRTSHYAQMLATHLPNLLGRSVLVDHVPPTTLTDDPRLMTEGGNTRAMLAAVRLPRGGIQGVHRGPPIDALLQSLLPVTLLASEPLVLVMDSEKADTLGIHSTDDLLAYARAHPGSLRIGTGDDGWTGHLAFNQLLAMSGADMQRVVFRRMYPDSDVITKEHAVDLLFAPANGVKVAVERGQLRVLGTTAAPEHPQSYQGVQWPTLASSAALTGYTAYDHFSLWAPADSDAASNRLLQNAIAQVLAKPEVRKHLQDLQAVGGGGSPENLLELEDEEHKRWVRALSSHAR</sequence>
<dbReference type="InterPro" id="IPR032774">
    <property type="entry name" value="WG_beta_rep"/>
</dbReference>
<evidence type="ECO:0000313" key="2">
    <source>
        <dbReference type="EMBL" id="MBB6578531.1"/>
    </source>
</evidence>
<accession>A0ABR6RH85</accession>
<dbReference type="Pfam" id="PF14903">
    <property type="entry name" value="WG_beta_rep"/>
    <property type="match status" value="1"/>
</dbReference>
<name>A0ABR6RH85_9BURK</name>
<protein>
    <submittedName>
        <fullName evidence="2">Tripartite-type tricarboxylate transporter receptor subunit TctC</fullName>
    </submittedName>
</protein>
<dbReference type="InterPro" id="IPR005064">
    <property type="entry name" value="BUG"/>
</dbReference>
<keyword evidence="3" id="KW-1185">Reference proteome</keyword>
<proteinExistence type="inferred from homology"/>
<dbReference type="EMBL" id="JACHKZ010000015">
    <property type="protein sequence ID" value="MBB6578531.1"/>
    <property type="molecule type" value="Genomic_DNA"/>
</dbReference>